<organism evidence="1 2">
    <name type="scientific">Populus alba x Populus x berolinensis</name>
    <dbReference type="NCBI Taxonomy" id="444605"/>
    <lineage>
        <taxon>Eukaryota</taxon>
        <taxon>Viridiplantae</taxon>
        <taxon>Streptophyta</taxon>
        <taxon>Embryophyta</taxon>
        <taxon>Tracheophyta</taxon>
        <taxon>Spermatophyta</taxon>
        <taxon>Magnoliopsida</taxon>
        <taxon>eudicotyledons</taxon>
        <taxon>Gunneridae</taxon>
        <taxon>Pentapetalae</taxon>
        <taxon>rosids</taxon>
        <taxon>fabids</taxon>
        <taxon>Malpighiales</taxon>
        <taxon>Salicaceae</taxon>
        <taxon>Saliceae</taxon>
        <taxon>Populus</taxon>
    </lineage>
</organism>
<accession>A0AAD6WI53</accession>
<sequence>MFFFKNKGKSQSITGEGKGEIVHFNSNSSPQQEFSLPFPSARKVPGDLIVLLQRWDFYLLPHLLSNKGSIFYGMKLGVRISF</sequence>
<evidence type="ECO:0000313" key="1">
    <source>
        <dbReference type="EMBL" id="KAJ7011289.1"/>
    </source>
</evidence>
<reference evidence="1 2" key="1">
    <citation type="journal article" date="2023" name="Mol. Ecol. Resour.">
        <title>Chromosome-level genome assembly of a triploid poplar Populus alba 'Berolinensis'.</title>
        <authorList>
            <person name="Chen S."/>
            <person name="Yu Y."/>
            <person name="Wang X."/>
            <person name="Wang S."/>
            <person name="Zhang T."/>
            <person name="Zhou Y."/>
            <person name="He R."/>
            <person name="Meng N."/>
            <person name="Wang Y."/>
            <person name="Liu W."/>
            <person name="Liu Z."/>
            <person name="Liu J."/>
            <person name="Guo Q."/>
            <person name="Huang H."/>
            <person name="Sederoff R.R."/>
            <person name="Wang G."/>
            <person name="Qu G."/>
            <person name="Chen S."/>
        </authorList>
    </citation>
    <scope>NUCLEOTIDE SEQUENCE [LARGE SCALE GENOMIC DNA]</scope>
    <source>
        <strain evidence="1">SC-2020</strain>
    </source>
</reference>
<protein>
    <submittedName>
        <fullName evidence="1">Uncharacterized protein</fullName>
    </submittedName>
</protein>
<dbReference type="Proteomes" id="UP001164929">
    <property type="component" value="Chromosome 1"/>
</dbReference>
<comment type="caution">
    <text evidence="1">The sequence shown here is derived from an EMBL/GenBank/DDBJ whole genome shotgun (WGS) entry which is preliminary data.</text>
</comment>
<keyword evidence="2" id="KW-1185">Reference proteome</keyword>
<proteinExistence type="predicted"/>
<dbReference type="EMBL" id="JAQIZT010000001">
    <property type="protein sequence ID" value="KAJ7011289.1"/>
    <property type="molecule type" value="Genomic_DNA"/>
</dbReference>
<evidence type="ECO:0000313" key="2">
    <source>
        <dbReference type="Proteomes" id="UP001164929"/>
    </source>
</evidence>
<gene>
    <name evidence="1" type="ORF">NC653_001657</name>
</gene>
<name>A0AAD6WI53_9ROSI</name>
<dbReference type="AlphaFoldDB" id="A0AAD6WI53"/>